<keyword evidence="1" id="KW-0813">Transport</keyword>
<evidence type="ECO:0000256" key="2">
    <source>
        <dbReference type="ARBA" id="ARBA00022741"/>
    </source>
</evidence>
<dbReference type="GO" id="GO:0015031">
    <property type="term" value="P:protein transport"/>
    <property type="evidence" value="ECO:0007669"/>
    <property type="project" value="UniProtKB-KW"/>
</dbReference>
<dbReference type="CDD" id="cd03257">
    <property type="entry name" value="ABC_NikE_OppD_transporters"/>
    <property type="match status" value="1"/>
</dbReference>
<keyword evidence="5" id="KW-0653">Protein transport</keyword>
<dbReference type="Proteomes" id="UP000234384">
    <property type="component" value="Unassembled WGS sequence"/>
</dbReference>
<evidence type="ECO:0000259" key="6">
    <source>
        <dbReference type="PROSITE" id="PS50893"/>
    </source>
</evidence>
<evidence type="ECO:0000313" key="7">
    <source>
        <dbReference type="EMBL" id="PKY90466.1"/>
    </source>
</evidence>
<keyword evidence="2" id="KW-0547">Nucleotide-binding</keyword>
<dbReference type="Gene3D" id="3.40.50.300">
    <property type="entry name" value="P-loop containing nucleotide triphosphate hydrolases"/>
    <property type="match status" value="1"/>
</dbReference>
<dbReference type="SMART" id="SM00382">
    <property type="entry name" value="AAA"/>
    <property type="match status" value="1"/>
</dbReference>
<reference evidence="7 8" key="1">
    <citation type="submission" date="2017-12" db="EMBL/GenBank/DDBJ databases">
        <title>Phylogenetic diversity of female urinary microbiome.</title>
        <authorList>
            <person name="Thomas-White K."/>
            <person name="Wolfe A.J."/>
        </authorList>
    </citation>
    <scope>NUCLEOTIDE SEQUENCE [LARGE SCALE GENOMIC DNA]</scope>
    <source>
        <strain evidence="7 8">UMB0898</strain>
    </source>
</reference>
<dbReference type="PROSITE" id="PS50893">
    <property type="entry name" value="ABC_TRANSPORTER_2"/>
    <property type="match status" value="1"/>
</dbReference>
<dbReference type="InterPro" id="IPR027417">
    <property type="entry name" value="P-loop_NTPase"/>
</dbReference>
<evidence type="ECO:0000256" key="3">
    <source>
        <dbReference type="ARBA" id="ARBA00022840"/>
    </source>
</evidence>
<dbReference type="EMBL" id="PKHE01000002">
    <property type="protein sequence ID" value="PKY90466.1"/>
    <property type="molecule type" value="Genomic_DNA"/>
</dbReference>
<dbReference type="InterPro" id="IPR050319">
    <property type="entry name" value="ABC_transp_ATP-bind"/>
</dbReference>
<feature type="domain" description="ABC transporter" evidence="6">
    <location>
        <begin position="6"/>
        <end position="249"/>
    </location>
</feature>
<accession>A0A2I1K492</accession>
<dbReference type="InterPro" id="IPR003439">
    <property type="entry name" value="ABC_transporter-like_ATP-bd"/>
</dbReference>
<keyword evidence="3 7" id="KW-0067">ATP-binding</keyword>
<dbReference type="Pfam" id="PF00005">
    <property type="entry name" value="ABC_tran"/>
    <property type="match status" value="1"/>
</dbReference>
<dbReference type="GO" id="GO:0005524">
    <property type="term" value="F:ATP binding"/>
    <property type="evidence" value="ECO:0007669"/>
    <property type="project" value="UniProtKB-KW"/>
</dbReference>
<name>A0A2I1K492_9LACT</name>
<gene>
    <name evidence="7" type="ORF">CYJ57_00970</name>
</gene>
<dbReference type="OrthoDB" id="9802264at2"/>
<dbReference type="InterPro" id="IPR003593">
    <property type="entry name" value="AAA+_ATPase"/>
</dbReference>
<dbReference type="GO" id="GO:0055085">
    <property type="term" value="P:transmembrane transport"/>
    <property type="evidence" value="ECO:0007669"/>
    <property type="project" value="UniProtKB-ARBA"/>
</dbReference>
<comment type="caution">
    <text evidence="7">The sequence shown here is derived from an EMBL/GenBank/DDBJ whole genome shotgun (WGS) entry which is preliminary data.</text>
</comment>
<dbReference type="GO" id="GO:0016887">
    <property type="term" value="F:ATP hydrolysis activity"/>
    <property type="evidence" value="ECO:0007669"/>
    <property type="project" value="InterPro"/>
</dbReference>
<dbReference type="PROSITE" id="PS00211">
    <property type="entry name" value="ABC_TRANSPORTER_1"/>
    <property type="match status" value="1"/>
</dbReference>
<keyword evidence="4" id="KW-0571">Peptide transport</keyword>
<dbReference type="InterPro" id="IPR017871">
    <property type="entry name" value="ABC_transporter-like_CS"/>
</dbReference>
<evidence type="ECO:0000313" key="8">
    <source>
        <dbReference type="Proteomes" id="UP000234384"/>
    </source>
</evidence>
<dbReference type="PANTHER" id="PTHR43776">
    <property type="entry name" value="TRANSPORT ATP-BINDING PROTEIN"/>
    <property type="match status" value="1"/>
</dbReference>
<proteinExistence type="predicted"/>
<evidence type="ECO:0000256" key="1">
    <source>
        <dbReference type="ARBA" id="ARBA00022448"/>
    </source>
</evidence>
<organism evidence="7 8">
    <name type="scientific">Falseniella ignava</name>
    <dbReference type="NCBI Taxonomy" id="137730"/>
    <lineage>
        <taxon>Bacteria</taxon>
        <taxon>Bacillati</taxon>
        <taxon>Bacillota</taxon>
        <taxon>Bacilli</taxon>
        <taxon>Lactobacillales</taxon>
        <taxon>Aerococcaceae</taxon>
        <taxon>Falseniella</taxon>
    </lineage>
</organism>
<sequence length="258" mass="29137">MNQKIVTAHQLNKTFLNRKTGKETKALDNITMEWLANETLGLVGESGSGKSTLANAIIGMLPIDSGTLTYYDNDHRTVERNLDLRPPIQLVFQNPISSLNPRLTVQQILDETLIIQTDLRKAERLKKIEMILPQVGLPVDAMKKYPGEFSGGQAQRVAIARALIVEPRAIVLDEAVSALDVTIQKQILELLDRIQQETGVSYLFISHDLRVVREVCHRTIVMQKGQIIEMNNTEALFDDPQHDYTKQLIQSIPQLEYL</sequence>
<dbReference type="GO" id="GO:0015833">
    <property type="term" value="P:peptide transport"/>
    <property type="evidence" value="ECO:0007669"/>
    <property type="project" value="UniProtKB-KW"/>
</dbReference>
<dbReference type="RefSeq" id="WP_101953706.1">
    <property type="nucleotide sequence ID" value="NZ_PKHE01000002.1"/>
</dbReference>
<evidence type="ECO:0000256" key="5">
    <source>
        <dbReference type="ARBA" id="ARBA00022927"/>
    </source>
</evidence>
<evidence type="ECO:0000256" key="4">
    <source>
        <dbReference type="ARBA" id="ARBA00022856"/>
    </source>
</evidence>
<dbReference type="SUPFAM" id="SSF52540">
    <property type="entry name" value="P-loop containing nucleoside triphosphate hydrolases"/>
    <property type="match status" value="1"/>
</dbReference>
<dbReference type="AlphaFoldDB" id="A0A2I1K492"/>
<protein>
    <submittedName>
        <fullName evidence="7">ABC transporter ATP-binding protein</fullName>
    </submittedName>
</protein>